<evidence type="ECO:0000313" key="2">
    <source>
        <dbReference type="Proteomes" id="UP000003357"/>
    </source>
</evidence>
<dbReference type="Proteomes" id="UP000003357">
    <property type="component" value="Unassembled WGS sequence"/>
</dbReference>
<gene>
    <name evidence="1" type="ORF">HMPREF9971_1803</name>
</gene>
<dbReference type="AlphaFoldDB" id="I2NRI7"/>
<protein>
    <submittedName>
        <fullName evidence="1">Putative toxin-antitoxin system, toxin component, RelE family</fullName>
    </submittedName>
</protein>
<accession>I2NRI7</accession>
<comment type="caution">
    <text evidence="1">The sequence shown here is derived from an EMBL/GenBank/DDBJ whole genome shotgun (WGS) entry which is preliminary data.</text>
</comment>
<reference evidence="1 2" key="1">
    <citation type="submission" date="2012-04" db="EMBL/GenBank/DDBJ databases">
        <authorList>
            <person name="Harkins D.M."/>
            <person name="Madupu R."/>
            <person name="Durkin A.S."/>
            <person name="Torralba M."/>
            <person name="Methe B."/>
            <person name="Sutton G.G."/>
            <person name="Nelson K.E."/>
        </authorList>
    </citation>
    <scope>NUCLEOTIDE SEQUENCE [LARGE SCALE GENOMIC DNA]</scope>
    <source>
        <strain evidence="1 2">F0449</strain>
    </source>
</reference>
<dbReference type="EMBL" id="AJMV01000030">
    <property type="protein sequence ID" value="EIG28448.1"/>
    <property type="molecule type" value="Genomic_DNA"/>
</dbReference>
<sequence>MPSGFSFDNHLGKKLNDEFKTEGLICDDYLILFVVDEDKKEVIVTHVISSKSNYMKVLK</sequence>
<evidence type="ECO:0000313" key="1">
    <source>
        <dbReference type="EMBL" id="EIG28448.1"/>
    </source>
</evidence>
<name>I2NRI7_STRPA</name>
<organism evidence="1 2">
    <name type="scientific">Streptococcus parasanguinis F0449</name>
    <dbReference type="NCBI Taxonomy" id="1095733"/>
    <lineage>
        <taxon>Bacteria</taxon>
        <taxon>Bacillati</taxon>
        <taxon>Bacillota</taxon>
        <taxon>Bacilli</taxon>
        <taxon>Lactobacillales</taxon>
        <taxon>Streptococcaceae</taxon>
        <taxon>Streptococcus</taxon>
    </lineage>
</organism>
<proteinExistence type="predicted"/>